<evidence type="ECO:0000313" key="3">
    <source>
        <dbReference type="Proteomes" id="UP000276133"/>
    </source>
</evidence>
<sequence>MYLILFFREYFYVSSSKTNSEKIQNNIGVMIGLSVGLVFLGLIIGAGTIIAYLKRKNMI</sequence>
<accession>A0A3M7PKS3</accession>
<protein>
    <submittedName>
        <fullName evidence="2">Uncharacterized protein</fullName>
    </submittedName>
</protein>
<keyword evidence="3" id="KW-1185">Reference proteome</keyword>
<evidence type="ECO:0000313" key="2">
    <source>
        <dbReference type="EMBL" id="RMZ99725.1"/>
    </source>
</evidence>
<comment type="caution">
    <text evidence="2">The sequence shown here is derived from an EMBL/GenBank/DDBJ whole genome shotgun (WGS) entry which is preliminary data.</text>
</comment>
<dbReference type="EMBL" id="REGN01010088">
    <property type="protein sequence ID" value="RMZ99725.1"/>
    <property type="molecule type" value="Genomic_DNA"/>
</dbReference>
<keyword evidence="1" id="KW-1133">Transmembrane helix</keyword>
<reference evidence="2 3" key="1">
    <citation type="journal article" date="2018" name="Sci. Rep.">
        <title>Genomic signatures of local adaptation to the degree of environmental predictability in rotifers.</title>
        <authorList>
            <person name="Franch-Gras L."/>
            <person name="Hahn C."/>
            <person name="Garcia-Roger E.M."/>
            <person name="Carmona M.J."/>
            <person name="Serra M."/>
            <person name="Gomez A."/>
        </authorList>
    </citation>
    <scope>NUCLEOTIDE SEQUENCE [LARGE SCALE GENOMIC DNA]</scope>
    <source>
        <strain evidence="2">HYR1</strain>
    </source>
</reference>
<proteinExistence type="predicted"/>
<keyword evidence="1" id="KW-0472">Membrane</keyword>
<organism evidence="2 3">
    <name type="scientific">Brachionus plicatilis</name>
    <name type="common">Marine rotifer</name>
    <name type="synonym">Brachionus muelleri</name>
    <dbReference type="NCBI Taxonomy" id="10195"/>
    <lineage>
        <taxon>Eukaryota</taxon>
        <taxon>Metazoa</taxon>
        <taxon>Spiralia</taxon>
        <taxon>Gnathifera</taxon>
        <taxon>Rotifera</taxon>
        <taxon>Eurotatoria</taxon>
        <taxon>Monogononta</taxon>
        <taxon>Pseudotrocha</taxon>
        <taxon>Ploima</taxon>
        <taxon>Brachionidae</taxon>
        <taxon>Brachionus</taxon>
    </lineage>
</organism>
<gene>
    <name evidence="2" type="ORF">BpHYR1_052016</name>
</gene>
<keyword evidence="1" id="KW-0812">Transmembrane</keyword>
<evidence type="ECO:0000256" key="1">
    <source>
        <dbReference type="SAM" id="Phobius"/>
    </source>
</evidence>
<feature type="transmembrane region" description="Helical" evidence="1">
    <location>
        <begin position="27"/>
        <end position="53"/>
    </location>
</feature>
<dbReference type="AlphaFoldDB" id="A0A3M7PKS3"/>
<name>A0A3M7PKS3_BRAPC</name>
<dbReference type="Proteomes" id="UP000276133">
    <property type="component" value="Unassembled WGS sequence"/>
</dbReference>